<reference evidence="8" key="1">
    <citation type="submission" date="2017-07" db="EMBL/GenBank/DDBJ databases">
        <authorList>
            <person name="Varghese N."/>
            <person name="Submissions S."/>
        </authorList>
    </citation>
    <scope>NUCLEOTIDE SEQUENCE [LARGE SCALE GENOMIC DNA]</scope>
    <source>
        <strain evidence="8">NLAE-zl-C134</strain>
    </source>
</reference>
<dbReference type="CDD" id="cd07805">
    <property type="entry name" value="ASKHA_NBD_FGGY_CvXK-like"/>
    <property type="match status" value="1"/>
</dbReference>
<dbReference type="InterPro" id="IPR043129">
    <property type="entry name" value="ATPase_NBD"/>
</dbReference>
<dbReference type="EMBL" id="UHJJ01000004">
    <property type="protein sequence ID" value="SUQ14002.1"/>
    <property type="molecule type" value="Genomic_DNA"/>
</dbReference>
<feature type="domain" description="Carbohydrate kinase FGGY N-terminal" evidence="5">
    <location>
        <begin position="7"/>
        <end position="252"/>
    </location>
</feature>
<feature type="domain" description="Carbohydrate kinase FGGY C-terminal" evidence="6">
    <location>
        <begin position="262"/>
        <end position="459"/>
    </location>
</feature>
<dbReference type="PANTHER" id="PTHR43095">
    <property type="entry name" value="SUGAR KINASE"/>
    <property type="match status" value="1"/>
</dbReference>
<evidence type="ECO:0000256" key="2">
    <source>
        <dbReference type="ARBA" id="ARBA00022679"/>
    </source>
</evidence>
<dbReference type="PIRSF" id="PIRSF000538">
    <property type="entry name" value="GlpK"/>
    <property type="match status" value="1"/>
</dbReference>
<sequence>MENTKKIIAYDLGTGGIKASLFDTGGQSCAHSFIQYDTYYAGADFHEQNPEDWWQGIIQSTRKLLAQTGICPQDIVGLSISGHSLSVVPIDENGQLLRNRIPIWSDTRAEKQAEDFFETVSYEDWYMHTGNGFPPECYSIFKIMWYRDNEPDLFQKIYKVLGSKDYCNYRLTGRCFTDYSYASGSGVYDLKRHTYMKEYIDHAGISASILPDIIASHAVVGTLTNEASGLLGLPATVKVICGGVDNSCMALGAKGTKDGRTYTSLGSSSWIAVIGKEPILDFACKPFVFEHCIEGLYTSATSIFSAGNSFRWVRDVICSELLEQEKDGKIKDAYTVMNNMIAKSPLGANKLIFNPSMAGGSMFEESKDIVAGYIGLTLGHTKNDLVRAAMEGITFNLKYAMDLLSQYRPGIRQMLLAGGGSKSPIWRQMFADIFDMEIIKTNIDQDAASLGAAALAAYGLGYWKDYDILDTIHKVNAIAKPNQENTVIYKRLYPLHREVSHYMALTGQHLHELDI</sequence>
<evidence type="ECO:0000259" key="6">
    <source>
        <dbReference type="Pfam" id="PF02782"/>
    </source>
</evidence>
<dbReference type="Pfam" id="PF00370">
    <property type="entry name" value="FGGY_N"/>
    <property type="match status" value="1"/>
</dbReference>
<dbReference type="InterPro" id="IPR018485">
    <property type="entry name" value="FGGY_C"/>
</dbReference>
<dbReference type="Proteomes" id="UP000254051">
    <property type="component" value="Unassembled WGS sequence"/>
</dbReference>
<organism evidence="7 8">
    <name type="scientific">Faecalicatena contorta</name>
    <dbReference type="NCBI Taxonomy" id="39482"/>
    <lineage>
        <taxon>Bacteria</taxon>
        <taxon>Bacillati</taxon>
        <taxon>Bacillota</taxon>
        <taxon>Clostridia</taxon>
        <taxon>Lachnospirales</taxon>
        <taxon>Lachnospiraceae</taxon>
        <taxon>Faecalicatena</taxon>
    </lineage>
</organism>
<evidence type="ECO:0000256" key="1">
    <source>
        <dbReference type="ARBA" id="ARBA00009156"/>
    </source>
</evidence>
<keyword evidence="2 4" id="KW-0808">Transferase</keyword>
<dbReference type="SUPFAM" id="SSF53067">
    <property type="entry name" value="Actin-like ATPase domain"/>
    <property type="match status" value="2"/>
</dbReference>
<evidence type="ECO:0000256" key="3">
    <source>
        <dbReference type="ARBA" id="ARBA00022777"/>
    </source>
</evidence>
<dbReference type="GO" id="GO:0005975">
    <property type="term" value="P:carbohydrate metabolic process"/>
    <property type="evidence" value="ECO:0007669"/>
    <property type="project" value="InterPro"/>
</dbReference>
<dbReference type="InterPro" id="IPR018483">
    <property type="entry name" value="Carb_kinase_FGGY_CS"/>
</dbReference>
<dbReference type="GO" id="GO:0016301">
    <property type="term" value="F:kinase activity"/>
    <property type="evidence" value="ECO:0007669"/>
    <property type="project" value="UniProtKB-KW"/>
</dbReference>
<evidence type="ECO:0008006" key="9">
    <source>
        <dbReference type="Google" id="ProtNLM"/>
    </source>
</evidence>
<keyword evidence="8" id="KW-1185">Reference proteome</keyword>
<dbReference type="AlphaFoldDB" id="A0A316A1L1"/>
<protein>
    <recommendedName>
        <fullName evidence="9">Xylulokinase</fullName>
    </recommendedName>
</protein>
<dbReference type="PROSITE" id="PS00445">
    <property type="entry name" value="FGGY_KINASES_2"/>
    <property type="match status" value="1"/>
</dbReference>
<evidence type="ECO:0000256" key="4">
    <source>
        <dbReference type="RuleBase" id="RU003733"/>
    </source>
</evidence>
<dbReference type="RefSeq" id="WP_109710456.1">
    <property type="nucleotide sequence ID" value="NZ_QGDS01000004.1"/>
</dbReference>
<dbReference type="InterPro" id="IPR018484">
    <property type="entry name" value="FGGY_N"/>
</dbReference>
<dbReference type="Gene3D" id="3.30.420.40">
    <property type="match status" value="2"/>
</dbReference>
<name>A0A316A1L1_9FIRM</name>
<evidence type="ECO:0000313" key="7">
    <source>
        <dbReference type="EMBL" id="SUQ14002.1"/>
    </source>
</evidence>
<evidence type="ECO:0000259" key="5">
    <source>
        <dbReference type="Pfam" id="PF00370"/>
    </source>
</evidence>
<gene>
    <name evidence="7" type="ORF">SAMN05216529_104319</name>
</gene>
<proteinExistence type="inferred from homology"/>
<dbReference type="GO" id="GO:0016773">
    <property type="term" value="F:phosphotransferase activity, alcohol group as acceptor"/>
    <property type="evidence" value="ECO:0007669"/>
    <property type="project" value="InterPro"/>
</dbReference>
<dbReference type="PANTHER" id="PTHR43095:SF5">
    <property type="entry name" value="XYLULOSE KINASE"/>
    <property type="match status" value="1"/>
</dbReference>
<keyword evidence="3 4" id="KW-0418">Kinase</keyword>
<accession>A0A316A1L1</accession>
<comment type="similarity">
    <text evidence="1 4">Belongs to the FGGY kinase family.</text>
</comment>
<dbReference type="OrthoDB" id="9805576at2"/>
<dbReference type="Pfam" id="PF02782">
    <property type="entry name" value="FGGY_C"/>
    <property type="match status" value="1"/>
</dbReference>
<dbReference type="InterPro" id="IPR050406">
    <property type="entry name" value="FGGY_Carb_Kinase"/>
</dbReference>
<dbReference type="InterPro" id="IPR000577">
    <property type="entry name" value="Carb_kinase_FGGY"/>
</dbReference>
<evidence type="ECO:0000313" key="8">
    <source>
        <dbReference type="Proteomes" id="UP000254051"/>
    </source>
</evidence>